<proteinExistence type="predicted"/>
<sequence>MRKIVLTTESGADLPEKLVHKFGIKVVPMHVIMDGKDYKDGSIPVTDIFDYYESTKKIPSTTSTNPNEYTELFQAVRAENPESMIVHVGYTSQASSSFQNALIAGEDFNDIYFVDTLNVTGGLGAVVLYAAELLQDHPTIGGEDLIAAIEQVVPKTKLAFLPGNLEYLRAGGRVTNAQYLGASLLKLKPMIELINGKLVSTKKYRGKMLKATTTLLHDYFKNYNIDRKQLYFIYSVGLEEEIKRELEKVAAEYDFHHIEWIEAGCVITCHSGPGAFGVAGIEI</sequence>
<dbReference type="Pfam" id="PF02645">
    <property type="entry name" value="DegV"/>
    <property type="match status" value="1"/>
</dbReference>
<dbReference type="SUPFAM" id="SSF82549">
    <property type="entry name" value="DAK1/DegV-like"/>
    <property type="match status" value="1"/>
</dbReference>
<dbReference type="GO" id="GO:0008289">
    <property type="term" value="F:lipid binding"/>
    <property type="evidence" value="ECO:0007669"/>
    <property type="project" value="UniProtKB-KW"/>
</dbReference>
<comment type="function">
    <text evidence="1">May bind long-chain fatty acids, such as palmitate, and may play a role in lipid transport or fatty acid metabolism.</text>
</comment>
<keyword evidence="2" id="KW-0446">Lipid-binding</keyword>
<dbReference type="Gene3D" id="3.30.1180.10">
    <property type="match status" value="1"/>
</dbReference>
<gene>
    <name evidence="3" type="ORF">EJN90_04345</name>
</gene>
<dbReference type="InterPro" id="IPR003797">
    <property type="entry name" value="DegV"/>
</dbReference>
<dbReference type="Gene3D" id="3.40.50.10170">
    <property type="match status" value="1"/>
</dbReference>
<dbReference type="RefSeq" id="WP_126109041.1">
    <property type="nucleotide sequence ID" value="NZ_CP034465.1"/>
</dbReference>
<dbReference type="EMBL" id="CP034465">
    <property type="protein sequence ID" value="AZP03963.1"/>
    <property type="molecule type" value="Genomic_DNA"/>
</dbReference>
<dbReference type="OrthoDB" id="9781230at2"/>
<evidence type="ECO:0000313" key="4">
    <source>
        <dbReference type="Proteomes" id="UP000273326"/>
    </source>
</evidence>
<keyword evidence="4" id="KW-1185">Reference proteome</keyword>
<evidence type="ECO:0000256" key="1">
    <source>
        <dbReference type="ARBA" id="ARBA00003238"/>
    </source>
</evidence>
<dbReference type="InterPro" id="IPR043168">
    <property type="entry name" value="DegV_C"/>
</dbReference>
<dbReference type="Proteomes" id="UP000273326">
    <property type="component" value="Chromosome"/>
</dbReference>
<dbReference type="PANTHER" id="PTHR33434:SF2">
    <property type="entry name" value="FATTY ACID-BINDING PROTEIN TM_1468"/>
    <property type="match status" value="1"/>
</dbReference>
<dbReference type="KEGG" id="jeh:EJN90_04345"/>
<dbReference type="PANTHER" id="PTHR33434">
    <property type="entry name" value="DEGV DOMAIN-CONTAINING PROTEIN DR_1986-RELATED"/>
    <property type="match status" value="1"/>
</dbReference>
<dbReference type="InterPro" id="IPR050270">
    <property type="entry name" value="DegV_domain_contain"/>
</dbReference>
<organism evidence="3 4">
    <name type="scientific">Jeotgalibaca ciconiae</name>
    <dbReference type="NCBI Taxonomy" id="2496265"/>
    <lineage>
        <taxon>Bacteria</taxon>
        <taxon>Bacillati</taxon>
        <taxon>Bacillota</taxon>
        <taxon>Bacilli</taxon>
        <taxon>Lactobacillales</taxon>
        <taxon>Carnobacteriaceae</taxon>
        <taxon>Jeotgalibaca</taxon>
    </lineage>
</organism>
<dbReference type="AlphaFoldDB" id="A0A3Q9BJR1"/>
<dbReference type="PROSITE" id="PS51482">
    <property type="entry name" value="DEGV"/>
    <property type="match status" value="1"/>
</dbReference>
<dbReference type="NCBIfam" id="TIGR00762">
    <property type="entry name" value="DegV"/>
    <property type="match status" value="1"/>
</dbReference>
<name>A0A3Q9BJR1_9LACT</name>
<accession>A0A3Q9BJR1</accession>
<evidence type="ECO:0000256" key="2">
    <source>
        <dbReference type="ARBA" id="ARBA00023121"/>
    </source>
</evidence>
<protein>
    <submittedName>
        <fullName evidence="3">DegV family protein</fullName>
    </submittedName>
</protein>
<evidence type="ECO:0000313" key="3">
    <source>
        <dbReference type="EMBL" id="AZP03963.1"/>
    </source>
</evidence>
<reference evidence="4" key="1">
    <citation type="submission" date="2018-12" db="EMBL/GenBank/DDBJ databases">
        <title>Complete genome sequencing of Jeotgalibaca sp. H21T32.</title>
        <authorList>
            <person name="Bae J.-W."/>
            <person name="Lee S.-Y."/>
        </authorList>
    </citation>
    <scope>NUCLEOTIDE SEQUENCE [LARGE SCALE GENOMIC DNA]</scope>
    <source>
        <strain evidence="4">H21T32</strain>
    </source>
</reference>